<dbReference type="EMBL" id="GGEC01079469">
    <property type="protein sequence ID" value="MBX59953.1"/>
    <property type="molecule type" value="Transcribed_RNA"/>
</dbReference>
<proteinExistence type="predicted"/>
<sequence length="14" mass="1708">MIKFILHRFSGNMN</sequence>
<organism evidence="1">
    <name type="scientific">Rhizophora mucronata</name>
    <name type="common">Asiatic mangrove</name>
    <dbReference type="NCBI Taxonomy" id="61149"/>
    <lineage>
        <taxon>Eukaryota</taxon>
        <taxon>Viridiplantae</taxon>
        <taxon>Streptophyta</taxon>
        <taxon>Embryophyta</taxon>
        <taxon>Tracheophyta</taxon>
        <taxon>Spermatophyta</taxon>
        <taxon>Magnoliopsida</taxon>
        <taxon>eudicotyledons</taxon>
        <taxon>Gunneridae</taxon>
        <taxon>Pentapetalae</taxon>
        <taxon>rosids</taxon>
        <taxon>fabids</taxon>
        <taxon>Malpighiales</taxon>
        <taxon>Rhizophoraceae</taxon>
        <taxon>Rhizophora</taxon>
    </lineage>
</organism>
<accession>A0A2P2PZ80</accession>
<protein>
    <submittedName>
        <fullName evidence="1">Uncharacterized protein</fullName>
    </submittedName>
</protein>
<evidence type="ECO:0000313" key="1">
    <source>
        <dbReference type="EMBL" id="MBX59953.1"/>
    </source>
</evidence>
<name>A0A2P2PZ80_RHIMU</name>
<reference evidence="1" key="1">
    <citation type="submission" date="2018-02" db="EMBL/GenBank/DDBJ databases">
        <title>Rhizophora mucronata_Transcriptome.</title>
        <authorList>
            <person name="Meera S.P."/>
            <person name="Sreeshan A."/>
            <person name="Augustine A."/>
        </authorList>
    </citation>
    <scope>NUCLEOTIDE SEQUENCE</scope>
    <source>
        <tissue evidence="1">Leaf</tissue>
    </source>
</reference>